<comment type="caution">
    <text evidence="2">The sequence shown here is derived from an EMBL/GenBank/DDBJ whole genome shotgun (WGS) entry which is preliminary data.</text>
</comment>
<evidence type="ECO:0000313" key="2">
    <source>
        <dbReference type="EMBL" id="GAA1973585.1"/>
    </source>
</evidence>
<proteinExistence type="predicted"/>
<evidence type="ECO:0000313" key="3">
    <source>
        <dbReference type="Proteomes" id="UP001501116"/>
    </source>
</evidence>
<protein>
    <submittedName>
        <fullName evidence="2">Uncharacterized protein</fullName>
    </submittedName>
</protein>
<organism evidence="2 3">
    <name type="scientific">Amycolatopsis minnesotensis</name>
    <dbReference type="NCBI Taxonomy" id="337894"/>
    <lineage>
        <taxon>Bacteria</taxon>
        <taxon>Bacillati</taxon>
        <taxon>Actinomycetota</taxon>
        <taxon>Actinomycetes</taxon>
        <taxon>Pseudonocardiales</taxon>
        <taxon>Pseudonocardiaceae</taxon>
        <taxon>Amycolatopsis</taxon>
    </lineage>
</organism>
<dbReference type="Proteomes" id="UP001501116">
    <property type="component" value="Unassembled WGS sequence"/>
</dbReference>
<accession>A0ABN2RRC8</accession>
<sequence>MGRYALRDVRTADARHRETTGGRKMSKRDADRDGQGEAQPDKWENWGSKDDPNKHEGDEEKE</sequence>
<dbReference type="EMBL" id="BAAANN010000024">
    <property type="protein sequence ID" value="GAA1973585.1"/>
    <property type="molecule type" value="Genomic_DNA"/>
</dbReference>
<reference evidence="2 3" key="1">
    <citation type="journal article" date="2019" name="Int. J. Syst. Evol. Microbiol.">
        <title>The Global Catalogue of Microorganisms (GCM) 10K type strain sequencing project: providing services to taxonomists for standard genome sequencing and annotation.</title>
        <authorList>
            <consortium name="The Broad Institute Genomics Platform"/>
            <consortium name="The Broad Institute Genome Sequencing Center for Infectious Disease"/>
            <person name="Wu L."/>
            <person name="Ma J."/>
        </authorList>
    </citation>
    <scope>NUCLEOTIDE SEQUENCE [LARGE SCALE GENOMIC DNA]</scope>
    <source>
        <strain evidence="2 3">JCM 14545</strain>
    </source>
</reference>
<gene>
    <name evidence="2" type="ORF">GCM10009754_55630</name>
</gene>
<name>A0ABN2RRC8_9PSEU</name>
<feature type="region of interest" description="Disordered" evidence="1">
    <location>
        <begin position="1"/>
        <end position="62"/>
    </location>
</feature>
<keyword evidence="3" id="KW-1185">Reference proteome</keyword>
<evidence type="ECO:0000256" key="1">
    <source>
        <dbReference type="SAM" id="MobiDB-lite"/>
    </source>
</evidence>